<keyword evidence="3" id="KW-1185">Reference proteome</keyword>
<organism evidence="2 3">
    <name type="scientific">Vibrio marinisediminis</name>
    <dbReference type="NCBI Taxonomy" id="2758441"/>
    <lineage>
        <taxon>Bacteria</taxon>
        <taxon>Pseudomonadati</taxon>
        <taxon>Pseudomonadota</taxon>
        <taxon>Gammaproteobacteria</taxon>
        <taxon>Vibrionales</taxon>
        <taxon>Vibrionaceae</taxon>
        <taxon>Vibrio</taxon>
    </lineage>
</organism>
<evidence type="ECO:0000313" key="2">
    <source>
        <dbReference type="EMBL" id="MBA5762826.1"/>
    </source>
</evidence>
<evidence type="ECO:0000313" key="3">
    <source>
        <dbReference type="Proteomes" id="UP000571701"/>
    </source>
</evidence>
<keyword evidence="1" id="KW-0472">Membrane</keyword>
<dbReference type="AlphaFoldDB" id="A0A7W2FRD3"/>
<accession>A0A7W2FRD3</accession>
<evidence type="ECO:0000256" key="1">
    <source>
        <dbReference type="SAM" id="Phobius"/>
    </source>
</evidence>
<dbReference type="RefSeq" id="WP_182108845.1">
    <property type="nucleotide sequence ID" value="NZ_JACFYF010000005.1"/>
</dbReference>
<keyword evidence="1" id="KW-1133">Transmembrane helix</keyword>
<keyword evidence="1" id="KW-0812">Transmembrane</keyword>
<comment type="caution">
    <text evidence="2">The sequence shown here is derived from an EMBL/GenBank/DDBJ whole genome shotgun (WGS) entry which is preliminary data.</text>
</comment>
<evidence type="ECO:0008006" key="4">
    <source>
        <dbReference type="Google" id="ProtNLM"/>
    </source>
</evidence>
<dbReference type="Proteomes" id="UP000571701">
    <property type="component" value="Unassembled WGS sequence"/>
</dbReference>
<reference evidence="2 3" key="1">
    <citation type="submission" date="2020-07" db="EMBL/GenBank/DDBJ databases">
        <title>Vibrio marinisediminis sp. nov., isolated from marine sediment.</title>
        <authorList>
            <person name="Ji X."/>
        </authorList>
    </citation>
    <scope>NUCLEOTIDE SEQUENCE [LARGE SCALE GENOMIC DNA]</scope>
    <source>
        <strain evidence="2 3">404</strain>
    </source>
</reference>
<proteinExistence type="predicted"/>
<protein>
    <recommendedName>
        <fullName evidence="4">50S ribosomal protein L33</fullName>
    </recommendedName>
</protein>
<name>A0A7W2FRD3_9VIBR</name>
<gene>
    <name evidence="2" type="ORF">H2O73_10760</name>
</gene>
<sequence>MQSTSRRRRWNNLLILGVVAFMLLLNLPTLIKNYLIDAPPESEHSYLLDPSQQLKSLYSSKWSLTYQQQNWILSTPSSIEPKDLAQRWISLVGTEISDEQYQSLKANLSSPSSIEAWYLDQEEPQRITFYQLPQFWLLKNWQDKWIAVTVDKSYLFPEVSSSHSN</sequence>
<feature type="transmembrane region" description="Helical" evidence="1">
    <location>
        <begin position="12"/>
        <end position="31"/>
    </location>
</feature>
<dbReference type="EMBL" id="JACFYF010000005">
    <property type="protein sequence ID" value="MBA5762826.1"/>
    <property type="molecule type" value="Genomic_DNA"/>
</dbReference>